<evidence type="ECO:0000313" key="1">
    <source>
        <dbReference type="EMBL" id="KAI3797114.1"/>
    </source>
</evidence>
<accession>A0ACB9HMT8</accession>
<evidence type="ECO:0000313" key="2">
    <source>
        <dbReference type="Proteomes" id="UP001056120"/>
    </source>
</evidence>
<name>A0ACB9HMT8_9ASTR</name>
<protein>
    <submittedName>
        <fullName evidence="1">Uncharacterized protein</fullName>
    </submittedName>
</protein>
<dbReference type="EMBL" id="CM042029">
    <property type="protein sequence ID" value="KAI3797114.1"/>
    <property type="molecule type" value="Genomic_DNA"/>
</dbReference>
<comment type="caution">
    <text evidence="1">The sequence shown here is derived from an EMBL/GenBank/DDBJ whole genome shotgun (WGS) entry which is preliminary data.</text>
</comment>
<reference evidence="1 2" key="2">
    <citation type="journal article" date="2022" name="Mol. Ecol. Resour.">
        <title>The genomes of chicory, endive, great burdock and yacon provide insights into Asteraceae paleo-polyploidization history and plant inulin production.</title>
        <authorList>
            <person name="Fan W."/>
            <person name="Wang S."/>
            <person name="Wang H."/>
            <person name="Wang A."/>
            <person name="Jiang F."/>
            <person name="Liu H."/>
            <person name="Zhao H."/>
            <person name="Xu D."/>
            <person name="Zhang Y."/>
        </authorList>
    </citation>
    <scope>NUCLEOTIDE SEQUENCE [LARGE SCALE GENOMIC DNA]</scope>
    <source>
        <strain evidence="2">cv. Yunnan</strain>
        <tissue evidence="1">Leaves</tissue>
    </source>
</reference>
<dbReference type="Proteomes" id="UP001056120">
    <property type="component" value="Linkage Group LG12"/>
</dbReference>
<sequence length="705" mass="80218">MQGRSWSMQTKNPKDRVEEDVTMMGDNELPAEDQHVNDIDYNMVTLNKEYVGNSFFDNLSKMDSMGNNQIVAEDGEMEVTSEQPEKQRKMIDFNGVHEADPLIRSQDISSNDMQTEKKDKREKINMHGVNIQWQNLWSQSAAQENNKDTWSELLQHIKERGEDQEIEELPEGYTYIIQQLKQQVCIPSCCFFDKFHPLVECLAKWLGSYKLIDHEAWRKIVYASGHKARWLDVERENCHPEEATHRKKKKKQKWTGKNPFNNVYDKETDISSRQEGARIGAETRKKHKIWFFRNRRSIKNISLQKVTFSQEPIPMNASLNLMGVGEFKTGHAKAKDSLPSEGIKKSHMSRMDNLFEELMTRKARLKEIATNINTTDENKMLVTSILAIKSYKVLKFSAKMNEQGQVTIDENMVELDKGLEINDTTHTEISQSTYANMLSGQNEEKVTENKQMETTHNIQNAKLDQLKPPDNDGFTLVTRRKGLGGAGNKPRESQNQNKHKPAHEGSSGHKWYNAVSGDFTYERNIVNWPVRNEMPNSSSNHTPTSKPSSTNHPSHAKPSGNTNQSNGSKPNKPSVQTSRDKEPTIELIETSNRFVLLDNEGNEMPNMKKDTDIHNEENTNAYTKGTVAASHERMRVLAQGSNINENEDTHIEEVDSETDGAAEMMKSDSPPDPISSENQDEGMIVCDMPNLTADMLLDANSAGVI</sequence>
<reference evidence="2" key="1">
    <citation type="journal article" date="2022" name="Mol. Ecol. Resour.">
        <title>The genomes of chicory, endive, great burdock and yacon provide insights into Asteraceae palaeo-polyploidization history and plant inulin production.</title>
        <authorList>
            <person name="Fan W."/>
            <person name="Wang S."/>
            <person name="Wang H."/>
            <person name="Wang A."/>
            <person name="Jiang F."/>
            <person name="Liu H."/>
            <person name="Zhao H."/>
            <person name="Xu D."/>
            <person name="Zhang Y."/>
        </authorList>
    </citation>
    <scope>NUCLEOTIDE SEQUENCE [LARGE SCALE GENOMIC DNA]</scope>
    <source>
        <strain evidence="2">cv. Yunnan</strain>
    </source>
</reference>
<gene>
    <name evidence="1" type="ORF">L1987_39806</name>
</gene>
<keyword evidence="2" id="KW-1185">Reference proteome</keyword>
<proteinExistence type="predicted"/>
<organism evidence="1 2">
    <name type="scientific">Smallanthus sonchifolius</name>
    <dbReference type="NCBI Taxonomy" id="185202"/>
    <lineage>
        <taxon>Eukaryota</taxon>
        <taxon>Viridiplantae</taxon>
        <taxon>Streptophyta</taxon>
        <taxon>Embryophyta</taxon>
        <taxon>Tracheophyta</taxon>
        <taxon>Spermatophyta</taxon>
        <taxon>Magnoliopsida</taxon>
        <taxon>eudicotyledons</taxon>
        <taxon>Gunneridae</taxon>
        <taxon>Pentapetalae</taxon>
        <taxon>asterids</taxon>
        <taxon>campanulids</taxon>
        <taxon>Asterales</taxon>
        <taxon>Asteraceae</taxon>
        <taxon>Asteroideae</taxon>
        <taxon>Heliantheae alliance</taxon>
        <taxon>Millerieae</taxon>
        <taxon>Smallanthus</taxon>
    </lineage>
</organism>